<dbReference type="AlphaFoldDB" id="A0AAW1KRZ2"/>
<sequence length="398" mass="45550">MWVEILTRVPVKSVAVSRSVCSSWNILASWVSHNITHLPQTGFLFRARGIYLCLKTKKITDLLALNSPDEYVVKSGYDKGLLADLSFNFSALFKIKPWSRNFTETFTFCRLNKGLLLIGLSDGTHYVHNPATKEAFVVPKSPMIDKYGMERDTCLIVRGFDGFVLVRFFCSRQLVEYYSSRDGGWFQFWPQLDNDLRSAGWFHDDYVAIIVNGRRLLFFLTNMDRGVVIKFGKQDEEHLLMVCSFSLPQGVDRGSSQTKLGECRGCLHLSHVNAAGYLSIWKHNYSDDDDDDSAWVHLYAINLTRRYKVVGNEAHSVSNLGFNETALIVSLMFKSTIFAYDLTHDTLHHIAELNKGDYLMSLWLQDCDNLPRYRDLAHFTPFLGSLRSPYAIPLTFDQ</sequence>
<dbReference type="PANTHER" id="PTHR35546">
    <property type="entry name" value="F-BOX PROTEIN INTERACTION DOMAIN PROTEIN-RELATED"/>
    <property type="match status" value="1"/>
</dbReference>
<proteinExistence type="predicted"/>
<dbReference type="InterPro" id="IPR036047">
    <property type="entry name" value="F-box-like_dom_sf"/>
</dbReference>
<accession>A0AAW1KRZ2</accession>
<comment type="caution">
    <text evidence="1">The sequence shown here is derived from an EMBL/GenBank/DDBJ whole genome shotgun (WGS) entry which is preliminary data.</text>
</comment>
<reference evidence="1" key="1">
    <citation type="submission" date="2024-03" db="EMBL/GenBank/DDBJ databases">
        <title>WGS assembly of Saponaria officinalis var. Norfolk2.</title>
        <authorList>
            <person name="Jenkins J."/>
            <person name="Shu S."/>
            <person name="Grimwood J."/>
            <person name="Barry K."/>
            <person name="Goodstein D."/>
            <person name="Schmutz J."/>
            <person name="Leebens-Mack J."/>
            <person name="Osbourn A."/>
        </authorList>
    </citation>
    <scope>NUCLEOTIDE SEQUENCE [LARGE SCALE GENOMIC DNA]</scope>
    <source>
        <strain evidence="1">JIC</strain>
    </source>
</reference>
<protein>
    <recommendedName>
        <fullName evidence="3">F-box domain-containing protein</fullName>
    </recommendedName>
</protein>
<gene>
    <name evidence="1" type="ORF">RND81_05G127200</name>
</gene>
<dbReference type="InterPro" id="IPR055290">
    <property type="entry name" value="At3g26010-like"/>
</dbReference>
<organism evidence="1 2">
    <name type="scientific">Saponaria officinalis</name>
    <name type="common">Common soapwort</name>
    <name type="synonym">Lychnis saponaria</name>
    <dbReference type="NCBI Taxonomy" id="3572"/>
    <lineage>
        <taxon>Eukaryota</taxon>
        <taxon>Viridiplantae</taxon>
        <taxon>Streptophyta</taxon>
        <taxon>Embryophyta</taxon>
        <taxon>Tracheophyta</taxon>
        <taxon>Spermatophyta</taxon>
        <taxon>Magnoliopsida</taxon>
        <taxon>eudicotyledons</taxon>
        <taxon>Gunneridae</taxon>
        <taxon>Pentapetalae</taxon>
        <taxon>Caryophyllales</taxon>
        <taxon>Caryophyllaceae</taxon>
        <taxon>Caryophylleae</taxon>
        <taxon>Saponaria</taxon>
    </lineage>
</organism>
<dbReference type="PANTHER" id="PTHR35546:SF130">
    <property type="entry name" value="EXPRESSED PROTEIN"/>
    <property type="match status" value="1"/>
</dbReference>
<dbReference type="EMBL" id="JBDFQZ010000005">
    <property type="protein sequence ID" value="KAK9725170.1"/>
    <property type="molecule type" value="Genomic_DNA"/>
</dbReference>
<evidence type="ECO:0000313" key="2">
    <source>
        <dbReference type="Proteomes" id="UP001443914"/>
    </source>
</evidence>
<evidence type="ECO:0008006" key="3">
    <source>
        <dbReference type="Google" id="ProtNLM"/>
    </source>
</evidence>
<name>A0AAW1KRZ2_SAPOF</name>
<evidence type="ECO:0000313" key="1">
    <source>
        <dbReference type="EMBL" id="KAK9725170.1"/>
    </source>
</evidence>
<dbReference type="SUPFAM" id="SSF81383">
    <property type="entry name" value="F-box domain"/>
    <property type="match status" value="1"/>
</dbReference>
<dbReference type="Proteomes" id="UP001443914">
    <property type="component" value="Unassembled WGS sequence"/>
</dbReference>
<keyword evidence="2" id="KW-1185">Reference proteome</keyword>